<proteinExistence type="predicted"/>
<organism evidence="1 2">
    <name type="scientific">Actinoallomurus acaciae</name>
    <dbReference type="NCBI Taxonomy" id="502577"/>
    <lineage>
        <taxon>Bacteria</taxon>
        <taxon>Bacillati</taxon>
        <taxon>Actinomycetota</taxon>
        <taxon>Actinomycetes</taxon>
        <taxon>Streptosporangiales</taxon>
        <taxon>Thermomonosporaceae</taxon>
        <taxon>Actinoallomurus</taxon>
    </lineage>
</organism>
<dbReference type="Proteomes" id="UP001589627">
    <property type="component" value="Unassembled WGS sequence"/>
</dbReference>
<name>A0ABV5Y728_9ACTN</name>
<reference evidence="1 2" key="1">
    <citation type="submission" date="2024-09" db="EMBL/GenBank/DDBJ databases">
        <authorList>
            <person name="Sun Q."/>
            <person name="Mori K."/>
        </authorList>
    </citation>
    <scope>NUCLEOTIDE SEQUENCE [LARGE SCALE GENOMIC DNA]</scope>
    <source>
        <strain evidence="1 2">TBRC 0563</strain>
    </source>
</reference>
<comment type="caution">
    <text evidence="1">The sequence shown here is derived from an EMBL/GenBank/DDBJ whole genome shotgun (WGS) entry which is preliminary data.</text>
</comment>
<gene>
    <name evidence="1" type="ORF">ACFFNX_01220</name>
</gene>
<sequence length="65" mass="7324">MMRSASVAYFFPRDLHPGAWWLWTLGLVTAANRTTNPWLLAAVHVGARAVVVPPMRVRPAVERVR</sequence>
<accession>A0ABV5Y728</accession>
<keyword evidence="2" id="KW-1185">Reference proteome</keyword>
<protein>
    <submittedName>
        <fullName evidence="1">Uncharacterized protein</fullName>
    </submittedName>
</protein>
<evidence type="ECO:0000313" key="2">
    <source>
        <dbReference type="Proteomes" id="UP001589627"/>
    </source>
</evidence>
<dbReference type="EMBL" id="JBHLZP010000003">
    <property type="protein sequence ID" value="MFB9830811.1"/>
    <property type="molecule type" value="Genomic_DNA"/>
</dbReference>
<evidence type="ECO:0000313" key="1">
    <source>
        <dbReference type="EMBL" id="MFB9830811.1"/>
    </source>
</evidence>